<keyword evidence="5" id="KW-0732">Signal</keyword>
<dbReference type="GO" id="GO:0030313">
    <property type="term" value="C:cell envelope"/>
    <property type="evidence" value="ECO:0007669"/>
    <property type="project" value="UniProtKB-SubCell"/>
</dbReference>
<keyword evidence="9" id="KW-1185">Reference proteome</keyword>
<evidence type="ECO:0000256" key="3">
    <source>
        <dbReference type="ARBA" id="ARBA00022448"/>
    </source>
</evidence>
<evidence type="ECO:0000256" key="6">
    <source>
        <dbReference type="RuleBase" id="RU003512"/>
    </source>
</evidence>
<dbReference type="GO" id="GO:0030001">
    <property type="term" value="P:metal ion transport"/>
    <property type="evidence" value="ECO:0007669"/>
    <property type="project" value="InterPro"/>
</dbReference>
<evidence type="ECO:0000256" key="5">
    <source>
        <dbReference type="ARBA" id="ARBA00022729"/>
    </source>
</evidence>
<dbReference type="PRINTS" id="PR00691">
    <property type="entry name" value="ADHESINB"/>
</dbReference>
<organism evidence="8 9">
    <name type="scientific">Halorhodospira halochloris</name>
    <name type="common">Ectothiorhodospira halochloris</name>
    <dbReference type="NCBI Taxonomy" id="1052"/>
    <lineage>
        <taxon>Bacteria</taxon>
        <taxon>Pseudomonadati</taxon>
        <taxon>Pseudomonadota</taxon>
        <taxon>Gammaproteobacteria</taxon>
        <taxon>Chromatiales</taxon>
        <taxon>Ectothiorhodospiraceae</taxon>
        <taxon>Halorhodospira</taxon>
    </lineage>
</organism>
<evidence type="ECO:0000313" key="8">
    <source>
        <dbReference type="EMBL" id="BAU56377.1"/>
    </source>
</evidence>
<name>A0A0X8X666_HALHR</name>
<dbReference type="PANTHER" id="PTHR42953:SF1">
    <property type="entry name" value="METAL-BINDING PROTEIN HI_0362-RELATED"/>
    <property type="match status" value="1"/>
</dbReference>
<dbReference type="InterPro" id="IPR050492">
    <property type="entry name" value="Bact_metal-bind_prot9"/>
</dbReference>
<evidence type="ECO:0000256" key="7">
    <source>
        <dbReference type="SAM" id="Coils"/>
    </source>
</evidence>
<feature type="coiled-coil region" evidence="7">
    <location>
        <begin position="163"/>
        <end position="201"/>
    </location>
</feature>
<dbReference type="EMBL" id="AP017372">
    <property type="protein sequence ID" value="BAU56377.1"/>
    <property type="molecule type" value="Genomic_DNA"/>
</dbReference>
<dbReference type="PRINTS" id="PR00690">
    <property type="entry name" value="ADHESNFAMILY"/>
</dbReference>
<protein>
    <submittedName>
        <fullName evidence="8">Zinc ABC transporter</fullName>
    </submittedName>
</protein>
<dbReference type="Pfam" id="PF01297">
    <property type="entry name" value="ZnuA"/>
    <property type="match status" value="1"/>
</dbReference>
<keyword evidence="4" id="KW-0479">Metal-binding</keyword>
<evidence type="ECO:0000256" key="2">
    <source>
        <dbReference type="ARBA" id="ARBA00011028"/>
    </source>
</evidence>
<evidence type="ECO:0000256" key="1">
    <source>
        <dbReference type="ARBA" id="ARBA00004196"/>
    </source>
</evidence>
<proteinExistence type="inferred from homology"/>
<dbReference type="GO" id="GO:0046872">
    <property type="term" value="F:metal ion binding"/>
    <property type="evidence" value="ECO:0007669"/>
    <property type="project" value="UniProtKB-KW"/>
</dbReference>
<dbReference type="Proteomes" id="UP000218890">
    <property type="component" value="Chromosome"/>
</dbReference>
<dbReference type="PANTHER" id="PTHR42953">
    <property type="entry name" value="HIGH-AFFINITY ZINC UPTAKE SYSTEM PROTEIN ZNUA-RELATED"/>
    <property type="match status" value="1"/>
</dbReference>
<dbReference type="GO" id="GO:0007155">
    <property type="term" value="P:cell adhesion"/>
    <property type="evidence" value="ECO:0007669"/>
    <property type="project" value="InterPro"/>
</dbReference>
<reference evidence="8" key="1">
    <citation type="submission" date="2016-02" db="EMBL/GenBank/DDBJ databases">
        <title>Halorhodospira halochloris DSM-1059 complete genome, version 2.</title>
        <authorList>
            <person name="Tsukatani Y."/>
        </authorList>
    </citation>
    <scope>NUCLEOTIDE SEQUENCE</scope>
    <source>
        <strain evidence="8">DSM 1059</strain>
    </source>
</reference>
<gene>
    <name evidence="8" type="primary">sitA</name>
    <name evidence="8" type="ORF">HH1059_23070</name>
</gene>
<dbReference type="KEGG" id="hhk:HH1059_23070"/>
<comment type="subcellular location">
    <subcellularLocation>
        <location evidence="1">Cell envelope</location>
    </subcellularLocation>
</comment>
<keyword evidence="7" id="KW-0175">Coiled coil</keyword>
<dbReference type="SUPFAM" id="SSF53807">
    <property type="entry name" value="Helical backbone' metal receptor"/>
    <property type="match status" value="1"/>
</dbReference>
<comment type="similarity">
    <text evidence="2 6">Belongs to the bacterial solute-binding protein 9 family.</text>
</comment>
<evidence type="ECO:0000256" key="4">
    <source>
        <dbReference type="ARBA" id="ARBA00022723"/>
    </source>
</evidence>
<dbReference type="InterPro" id="IPR006128">
    <property type="entry name" value="Lipoprotein_PsaA-like"/>
</dbReference>
<evidence type="ECO:0000313" key="9">
    <source>
        <dbReference type="Proteomes" id="UP000218890"/>
    </source>
</evidence>
<dbReference type="InterPro" id="IPR006127">
    <property type="entry name" value="ZnuA-like"/>
</dbReference>
<dbReference type="Gene3D" id="3.40.50.1980">
    <property type="entry name" value="Nitrogenase molybdenum iron protein domain"/>
    <property type="match status" value="2"/>
</dbReference>
<accession>A0A0X8X666</accession>
<keyword evidence="3 6" id="KW-0813">Transport</keyword>
<dbReference type="AlphaFoldDB" id="A0A0X8X666"/>
<sequence>MGMVKQRRLLWAAKLSLPLLIMLAPLTLGAEQRIKAVASFTILADLVTAVGGDRVEVVSLAPVGAEVHEWELRPRNFRDLERAEVFFYNGYGLEQWIRQVRATVGGDVDLIAVAEKSGYPTKPIRIGELEGEPDPHMWMDPRAVERYIEVIYQTLAELDPDGEELYRDRADEYQAELKELYADLEEKLATIEEERRILITSEAAFPYFAHAYDFRHDGIWGSNAEEEGSPRQMMRVVDLVNEWRPGAIFWESTISDRYVRSVASDTGVAVAGPLYVDSLGEPDGVAGHYLSMMRHNANVIVAALGDGEGGDVGDEVGDD</sequence>
<dbReference type="InterPro" id="IPR006129">
    <property type="entry name" value="AdhesinB"/>
</dbReference>